<accession>A0A9P7YNB8</accession>
<dbReference type="InterPro" id="IPR050168">
    <property type="entry name" value="AAA_ATPase_domain"/>
</dbReference>
<dbReference type="SUPFAM" id="SSF52540">
    <property type="entry name" value="P-loop containing nucleoside triphosphate hydrolases"/>
    <property type="match status" value="1"/>
</dbReference>
<evidence type="ECO:0000313" key="2">
    <source>
        <dbReference type="EMBL" id="KAG9236829.1"/>
    </source>
</evidence>
<dbReference type="Proteomes" id="UP000824998">
    <property type="component" value="Unassembled WGS sequence"/>
</dbReference>
<gene>
    <name evidence="2" type="ORF">BJ875DRAFT_455279</name>
</gene>
<dbReference type="GO" id="GO:0005634">
    <property type="term" value="C:nucleus"/>
    <property type="evidence" value="ECO:0007669"/>
    <property type="project" value="TreeGrafter"/>
</dbReference>
<dbReference type="InterPro" id="IPR027417">
    <property type="entry name" value="P-loop_NTPase"/>
</dbReference>
<proteinExistence type="predicted"/>
<dbReference type="CDD" id="cd19481">
    <property type="entry name" value="RecA-like_protease"/>
    <property type="match status" value="1"/>
</dbReference>
<dbReference type="GO" id="GO:0003723">
    <property type="term" value="F:RNA binding"/>
    <property type="evidence" value="ECO:0007669"/>
    <property type="project" value="TreeGrafter"/>
</dbReference>
<dbReference type="Pfam" id="PF00004">
    <property type="entry name" value="AAA"/>
    <property type="match status" value="1"/>
</dbReference>
<dbReference type="OrthoDB" id="2115716at2759"/>
<dbReference type="PANTHER" id="PTHR23077:SF132">
    <property type="entry name" value="ATP-DEPENDENT ZN PROTEASE"/>
    <property type="match status" value="1"/>
</dbReference>
<organism evidence="2 3">
    <name type="scientific">Amylocarpus encephaloides</name>
    <dbReference type="NCBI Taxonomy" id="45428"/>
    <lineage>
        <taxon>Eukaryota</taxon>
        <taxon>Fungi</taxon>
        <taxon>Dikarya</taxon>
        <taxon>Ascomycota</taxon>
        <taxon>Pezizomycotina</taxon>
        <taxon>Leotiomycetes</taxon>
        <taxon>Helotiales</taxon>
        <taxon>Helotiales incertae sedis</taxon>
        <taxon>Amylocarpus</taxon>
    </lineage>
</organism>
<dbReference type="InterPro" id="IPR003959">
    <property type="entry name" value="ATPase_AAA_core"/>
</dbReference>
<protein>
    <submittedName>
        <fullName evidence="2">P-loop containing nucleoside triphosphate hydrolase protein</fullName>
    </submittedName>
</protein>
<comment type="caution">
    <text evidence="2">The sequence shown here is derived from an EMBL/GenBank/DDBJ whole genome shotgun (WGS) entry which is preliminary data.</text>
</comment>
<dbReference type="PANTHER" id="PTHR23077">
    <property type="entry name" value="AAA-FAMILY ATPASE"/>
    <property type="match status" value="1"/>
</dbReference>
<dbReference type="GO" id="GO:0016887">
    <property type="term" value="F:ATP hydrolysis activity"/>
    <property type="evidence" value="ECO:0007669"/>
    <property type="project" value="InterPro"/>
</dbReference>
<dbReference type="AlphaFoldDB" id="A0A9P7YNB8"/>
<dbReference type="InterPro" id="IPR003593">
    <property type="entry name" value="AAA+_ATPase"/>
</dbReference>
<evidence type="ECO:0000259" key="1">
    <source>
        <dbReference type="SMART" id="SM00382"/>
    </source>
</evidence>
<keyword evidence="2" id="KW-0378">Hydrolase</keyword>
<feature type="domain" description="AAA+ ATPase" evidence="1">
    <location>
        <begin position="225"/>
        <end position="354"/>
    </location>
</feature>
<dbReference type="SMART" id="SM00382">
    <property type="entry name" value="AAA"/>
    <property type="match status" value="1"/>
</dbReference>
<dbReference type="GO" id="GO:0042254">
    <property type="term" value="P:ribosome biogenesis"/>
    <property type="evidence" value="ECO:0007669"/>
    <property type="project" value="TreeGrafter"/>
</dbReference>
<keyword evidence="3" id="KW-1185">Reference proteome</keyword>
<evidence type="ECO:0000313" key="3">
    <source>
        <dbReference type="Proteomes" id="UP000824998"/>
    </source>
</evidence>
<reference evidence="2" key="1">
    <citation type="journal article" date="2021" name="IMA Fungus">
        <title>Genomic characterization of three marine fungi, including Emericellopsis atlantica sp. nov. with signatures of a generalist lifestyle and marine biomass degradation.</title>
        <authorList>
            <person name="Hagestad O.C."/>
            <person name="Hou L."/>
            <person name="Andersen J.H."/>
            <person name="Hansen E.H."/>
            <person name="Altermark B."/>
            <person name="Li C."/>
            <person name="Kuhnert E."/>
            <person name="Cox R.J."/>
            <person name="Crous P.W."/>
            <person name="Spatafora J.W."/>
            <person name="Lail K."/>
            <person name="Amirebrahimi M."/>
            <person name="Lipzen A."/>
            <person name="Pangilinan J."/>
            <person name="Andreopoulos W."/>
            <person name="Hayes R.D."/>
            <person name="Ng V."/>
            <person name="Grigoriev I.V."/>
            <person name="Jackson S.A."/>
            <person name="Sutton T.D.S."/>
            <person name="Dobson A.D.W."/>
            <person name="Rama T."/>
        </authorList>
    </citation>
    <scope>NUCLEOTIDE SEQUENCE</scope>
    <source>
        <strain evidence="2">TRa018bII</strain>
    </source>
</reference>
<dbReference type="GO" id="GO:0005524">
    <property type="term" value="F:ATP binding"/>
    <property type="evidence" value="ECO:0007669"/>
    <property type="project" value="InterPro"/>
</dbReference>
<sequence length="522" mass="58737">METLTSNHAHAYAGFKNHASSTRISTEFTVLDQLRNAYPNHTVTYAAKSPFDFRGYAKAGLASAEIDKENDIYNALKCFRKAPGPRRDTGGKPSLCDVVKFGRWNFTWEEHQYILYEFEYEEPLRGPVPLFFILTAKEDEAVNEEENSLTDQLMFAVGEWSTSLQDDIYVFDQQFWQKSHELWESIKDSTWGDVILPPDMKQSLIADVEGFFDNKEIYKRLAVPWKRGLILHGVPGNGKTITIKALIAALASRPDNIPSLYVKSFDSASASSTGSIQTIFSHARAMAPCLLIFEDLDSLITDKTRSYFLNEVDGLESNDGILMIGSTNHLDTLDPAITKRPSRFDRKYHFRLPGEDERAAFCWYWREKLGGAGMGDGMVDFPEELCGVIAKITEGFSFAYMKELFVMALLALVRGATGDEESEKMVVVNRADAVPPPVEEEEDNAVAELEKKEPDLPEVPIPEGLRANVFLKVLRVSLKTLVDEMENTEVTEWPSTKKEISPPVAVPIRGVMKGNVRGPRRH</sequence>
<dbReference type="GO" id="GO:1990275">
    <property type="term" value="F:preribosome binding"/>
    <property type="evidence" value="ECO:0007669"/>
    <property type="project" value="TreeGrafter"/>
</dbReference>
<dbReference type="Gene3D" id="3.40.50.300">
    <property type="entry name" value="P-loop containing nucleotide triphosphate hydrolases"/>
    <property type="match status" value="1"/>
</dbReference>
<dbReference type="EMBL" id="MU251398">
    <property type="protein sequence ID" value="KAG9236829.1"/>
    <property type="molecule type" value="Genomic_DNA"/>
</dbReference>
<name>A0A9P7YNB8_9HELO</name>